<keyword evidence="12" id="KW-0238">DNA-binding</keyword>
<dbReference type="PANTHER" id="PTHR13710">
    <property type="entry name" value="DNA HELICASE RECQ FAMILY MEMBER"/>
    <property type="match status" value="1"/>
</dbReference>
<dbReference type="GO" id="GO:0006260">
    <property type="term" value="P:DNA replication"/>
    <property type="evidence" value="ECO:0007669"/>
    <property type="project" value="UniProtKB-KW"/>
</dbReference>
<evidence type="ECO:0000256" key="1">
    <source>
        <dbReference type="ARBA" id="ARBA00001947"/>
    </source>
</evidence>
<evidence type="ECO:0000313" key="24">
    <source>
        <dbReference type="Proteomes" id="UP000184073"/>
    </source>
</evidence>
<dbReference type="GO" id="GO:0043138">
    <property type="term" value="F:3'-5' DNA helicase activity"/>
    <property type="evidence" value="ECO:0007669"/>
    <property type="project" value="UniProtKB-EC"/>
</dbReference>
<dbReference type="Pfam" id="PF00271">
    <property type="entry name" value="Helicase_C"/>
    <property type="match status" value="1"/>
</dbReference>
<evidence type="ECO:0000256" key="6">
    <source>
        <dbReference type="ARBA" id="ARBA00022741"/>
    </source>
</evidence>
<evidence type="ECO:0000256" key="5">
    <source>
        <dbReference type="ARBA" id="ARBA00022723"/>
    </source>
</evidence>
<dbReference type="Pfam" id="PF00270">
    <property type="entry name" value="DEAD"/>
    <property type="match status" value="1"/>
</dbReference>
<evidence type="ECO:0000259" key="22">
    <source>
        <dbReference type="PROSITE" id="PS51194"/>
    </source>
</evidence>
<comment type="cofactor">
    <cofactor evidence="1">
        <name>Zn(2+)</name>
        <dbReference type="ChEBI" id="CHEBI:29105"/>
    </cofactor>
</comment>
<evidence type="ECO:0000256" key="18">
    <source>
        <dbReference type="ARBA" id="ARBA00049360"/>
    </source>
</evidence>
<dbReference type="InterPro" id="IPR002464">
    <property type="entry name" value="DNA/RNA_helicase_DEAH_CS"/>
</dbReference>
<dbReference type="InterPro" id="IPR001650">
    <property type="entry name" value="Helicase_C-like"/>
</dbReference>
<feature type="compositionally biased region" description="Basic residues" evidence="20">
    <location>
        <begin position="1507"/>
        <end position="1520"/>
    </location>
</feature>
<evidence type="ECO:0000256" key="19">
    <source>
        <dbReference type="ARBA" id="ARBA00073450"/>
    </source>
</evidence>
<evidence type="ECO:0000313" key="23">
    <source>
        <dbReference type="EMBL" id="OJI98615.1"/>
    </source>
</evidence>
<keyword evidence="14" id="KW-0413">Isomerase</keyword>
<feature type="region of interest" description="Disordered" evidence="20">
    <location>
        <begin position="675"/>
        <end position="695"/>
    </location>
</feature>
<feature type="region of interest" description="Disordered" evidence="20">
    <location>
        <begin position="578"/>
        <end position="602"/>
    </location>
</feature>
<evidence type="ECO:0000256" key="7">
    <source>
        <dbReference type="ARBA" id="ARBA00022763"/>
    </source>
</evidence>
<sequence length="1546" mass="173816">MTKSNLKIHLKWLLDQGPSLYPALTPLAWESYVKPNDSYSNPAPKLNLIASQTEDLRIKDSQPACEATIDQANDGFEAYSDADMARLMLAPPSASKPRMLSCTQESPSTSRKISRTANLPQSTPKRETTQTPRSKKVKESPSVFSSLRDPKERIMTPTPPKQKLDIPSSITDIDTIDLTDDFDRIKPSSETGEEFDEPHQLWTEDAASRREPAEKRGKKRKSDEYTSDLLSPGDLSRTARLPFIPDEPLQPDQNISTHTPRRASKDELPPSRKKKQTHSSTKREAKKAIAIPDSDDESVDGLFEGLIETKHSSPPISHKSLYPVLPTGNHSNSTGLSPALKQGEPISPDSMDMPKTTGPTSISESNTTPNSSRPLPPPSSTATKPSTQPMDKDVEKFFEISSDSLSRLTAHMRSIIQKNSAIVYDKSMNGEYAPELVSENGNIQTQIRAIENLNTQKSIYLSREAESKSLKGAIMQAIGQGTDPATLPEFEQQIKITSQMKEIQSDLCRLLQEASLFAILDKYSLETPESDLEELEALPCTTSLPSIRDYSDKHFTKSPVASGSLAKHSLAPSTCDAKGSHLTASKTGADSVSTSFRNAPRPAQFEYDEPMINGEETTFTRTMGFPLPPINDMDDFDMDDFDEDMVEVADYLHNDRSLSTNRPESHSRPVFAETSGNAIRAPATQKSQTHGTIWGQHPWTKDVKNALKERFHLRGFRLNQLEAIDSTLSGKDTFVLMPTGGGKSLCYQLPSVVSTGSTKGVTIVISPLLSLMHDQVSHLRRNKIKAYLINGETPREERQWVMGTLSSSAPEKQIELLYITPEMVSKSHAIMDRLEELNRKQRLARIVIDEAHCVSQWGHDFRPDYKELGSFRARIPGVPMMALTATATENVKVDVIHNLKMDGCDVFTQSFNRPNLTYEVRPKGKNADLLESIAETITGSYRNKSGIVYCLARKVCEKVAETLRKNYRIKAAHYHAGLDAEERAQTQQKWQTGEIHVIVATIAFGMGIDKPDVRFVIHHSIPKSLEGYYQETGRAGRDGRRSGCYLYFAYQDIKSVERMIENNADGSDAQKTRQRKMLRNVVQYCENQSDCRRVQILAYFSESFQRQDCNASCDNCKSGGTFEVRDFSEHAAAVIRIVRYFQDRDERVTLSYCVNMLRGTTKSFRSAEHRHAPCFGDGADIEVGDAERLFRKLLGEKALKEENIMNQRNFPIQYIKLGFRAADFESGRRRLRLDVRLPPNGSSHLRGNAGRDDLPQSTNVSSPVQSANRRRLARYRHTNTAEDEGDSDRDSDGFERIRVAGKNERKGKNLPGPPITQDHRYDRLDPLHKTVAEDFMVYAKNYCQDVVMQKGLRNQPFTDTILREMVMIFPQADKSAMLQIPDIDPDKVHRYGDKILKLIRDTERRYTELKKERDDVDGVIPDPNHHNVVNISSDDEFSDFDDDFMDQASTLQADNSVVTSQYFPRSQQPFEDDSGGDYRPSPKAGGSKPQKRKTNKRTRRSTDPKPRTKGSRNPKTHNRSQGRSFARKESKANPNKPTSQIAMMPI</sequence>
<feature type="compositionally biased region" description="Basic and acidic residues" evidence="20">
    <location>
        <begin position="1288"/>
        <end position="1307"/>
    </location>
</feature>
<evidence type="ECO:0000256" key="8">
    <source>
        <dbReference type="ARBA" id="ARBA00022801"/>
    </source>
</evidence>
<dbReference type="GO" id="GO:0003677">
    <property type="term" value="F:DNA binding"/>
    <property type="evidence" value="ECO:0007669"/>
    <property type="project" value="UniProtKB-KW"/>
</dbReference>
<dbReference type="STRING" id="1036611.A0A1L9PAY2"/>
<evidence type="ECO:0000256" key="11">
    <source>
        <dbReference type="ARBA" id="ARBA00022840"/>
    </source>
</evidence>
<evidence type="ECO:0000256" key="3">
    <source>
        <dbReference type="ARBA" id="ARBA00005446"/>
    </source>
</evidence>
<evidence type="ECO:0000256" key="9">
    <source>
        <dbReference type="ARBA" id="ARBA00022806"/>
    </source>
</evidence>
<dbReference type="InterPro" id="IPR014001">
    <property type="entry name" value="Helicase_ATP-bd"/>
</dbReference>
<dbReference type="FunFam" id="1.10.10.10:FF:000495">
    <property type="entry name" value="RecQ family helicase MusN"/>
    <property type="match status" value="1"/>
</dbReference>
<feature type="compositionally biased region" description="Polar residues" evidence="20">
    <location>
        <begin position="1255"/>
        <end position="1267"/>
    </location>
</feature>
<feature type="domain" description="Helicase ATP-binding" evidence="21">
    <location>
        <begin position="724"/>
        <end position="905"/>
    </location>
</feature>
<evidence type="ECO:0000256" key="20">
    <source>
        <dbReference type="SAM" id="MobiDB-lite"/>
    </source>
</evidence>
<dbReference type="InterPro" id="IPR018982">
    <property type="entry name" value="RQC_domain"/>
</dbReference>
<dbReference type="GO" id="GO:0005634">
    <property type="term" value="C:nucleus"/>
    <property type="evidence" value="ECO:0007669"/>
    <property type="project" value="UniProtKB-SubCell"/>
</dbReference>
<dbReference type="GO" id="GO:0046872">
    <property type="term" value="F:metal ion binding"/>
    <property type="evidence" value="ECO:0007669"/>
    <property type="project" value="UniProtKB-KW"/>
</dbReference>
<keyword evidence="9" id="KW-0347">Helicase</keyword>
<dbReference type="RefSeq" id="XP_040664378.1">
    <property type="nucleotide sequence ID" value="XM_040806303.1"/>
</dbReference>
<dbReference type="VEuPathDB" id="FungiDB:ASPVEDRAFT_125818"/>
<dbReference type="CDD" id="cd18794">
    <property type="entry name" value="SF2_C_RecQ"/>
    <property type="match status" value="1"/>
</dbReference>
<dbReference type="SUPFAM" id="SSF52540">
    <property type="entry name" value="P-loop containing nucleoside triphosphate hydrolases"/>
    <property type="match status" value="1"/>
</dbReference>
<dbReference type="Gene3D" id="1.10.10.10">
    <property type="entry name" value="Winged helix-like DNA-binding domain superfamily/Winged helix DNA-binding domain"/>
    <property type="match status" value="1"/>
</dbReference>
<dbReference type="SUPFAM" id="SSF46785">
    <property type="entry name" value="Winged helix' DNA-binding domain"/>
    <property type="match status" value="1"/>
</dbReference>
<feature type="domain" description="Helicase C-terminal" evidence="22">
    <location>
        <begin position="929"/>
        <end position="1078"/>
    </location>
</feature>
<feature type="compositionally biased region" description="Basic residues" evidence="20">
    <location>
        <begin position="1268"/>
        <end position="1277"/>
    </location>
</feature>
<keyword evidence="5" id="KW-0479">Metal-binding</keyword>
<dbReference type="FunFam" id="3.40.50.300:FF:000340">
    <property type="entry name" value="Bloom syndrome, RecQ helicase"/>
    <property type="match status" value="1"/>
</dbReference>
<feature type="compositionally biased region" description="Basic and acidic residues" evidence="20">
    <location>
        <begin position="206"/>
        <end position="215"/>
    </location>
</feature>
<dbReference type="GeneID" id="63721814"/>
<evidence type="ECO:0000256" key="4">
    <source>
        <dbReference type="ARBA" id="ARBA00022705"/>
    </source>
</evidence>
<dbReference type="SMART" id="SM00490">
    <property type="entry name" value="HELICc"/>
    <property type="match status" value="1"/>
</dbReference>
<keyword evidence="10" id="KW-0862">Zinc</keyword>
<dbReference type="FunFam" id="3.40.50.300:FF:000537">
    <property type="entry name" value="Bloom syndrome RecQ-like helicase"/>
    <property type="match status" value="1"/>
</dbReference>
<dbReference type="OrthoDB" id="10261556at2759"/>
<dbReference type="GO" id="GO:0005694">
    <property type="term" value="C:chromosome"/>
    <property type="evidence" value="ECO:0007669"/>
    <property type="project" value="TreeGrafter"/>
</dbReference>
<dbReference type="InterPro" id="IPR036390">
    <property type="entry name" value="WH_DNA-bd_sf"/>
</dbReference>
<dbReference type="EC" id="5.6.2.4" evidence="17"/>
<feature type="compositionally biased region" description="Polar residues" evidence="20">
    <location>
        <begin position="101"/>
        <end position="123"/>
    </location>
</feature>
<feature type="compositionally biased region" description="Basic residues" evidence="20">
    <location>
        <begin position="1489"/>
        <end position="1499"/>
    </location>
</feature>
<gene>
    <name evidence="23" type="ORF">ASPVEDRAFT_125818</name>
</gene>
<dbReference type="Pfam" id="PF16124">
    <property type="entry name" value="RecQ_Zn_bind"/>
    <property type="match status" value="1"/>
</dbReference>
<dbReference type="SMART" id="SM00487">
    <property type="entry name" value="DEXDc"/>
    <property type="match status" value="1"/>
</dbReference>
<feature type="compositionally biased region" description="Low complexity" evidence="20">
    <location>
        <begin position="380"/>
        <end position="389"/>
    </location>
</feature>
<comment type="subcellular location">
    <subcellularLocation>
        <location evidence="2">Nucleus</location>
    </subcellularLocation>
</comment>
<evidence type="ECO:0000256" key="13">
    <source>
        <dbReference type="ARBA" id="ARBA00023204"/>
    </source>
</evidence>
<keyword evidence="11" id="KW-0067">ATP-binding</keyword>
<keyword evidence="15" id="KW-0539">Nucleus</keyword>
<name>A0A1L9PAY2_ASPVE</name>
<organism evidence="23 24">
    <name type="scientific">Aspergillus versicolor CBS 583.65</name>
    <dbReference type="NCBI Taxonomy" id="1036611"/>
    <lineage>
        <taxon>Eukaryota</taxon>
        <taxon>Fungi</taxon>
        <taxon>Dikarya</taxon>
        <taxon>Ascomycota</taxon>
        <taxon>Pezizomycotina</taxon>
        <taxon>Eurotiomycetes</taxon>
        <taxon>Eurotiomycetidae</taxon>
        <taxon>Eurotiales</taxon>
        <taxon>Aspergillaceae</taxon>
        <taxon>Aspergillus</taxon>
        <taxon>Aspergillus subgen. Nidulantes</taxon>
    </lineage>
</organism>
<accession>A0A1L9PAY2</accession>
<feature type="compositionally biased region" description="Polar residues" evidence="20">
    <location>
        <begin position="1451"/>
        <end position="1469"/>
    </location>
</feature>
<dbReference type="InterPro" id="IPR044876">
    <property type="entry name" value="HRDC_dom_sf"/>
</dbReference>
<feature type="compositionally biased region" description="Polar residues" evidence="20">
    <location>
        <begin position="1532"/>
        <end position="1546"/>
    </location>
</feature>
<feature type="compositionally biased region" description="Polar residues" evidence="20">
    <location>
        <begin position="582"/>
        <end position="597"/>
    </location>
</feature>
<feature type="region of interest" description="Disordered" evidence="20">
    <location>
        <begin position="1414"/>
        <end position="1434"/>
    </location>
</feature>
<dbReference type="CDD" id="cd17920">
    <property type="entry name" value="DEXHc_RecQ"/>
    <property type="match status" value="1"/>
</dbReference>
<feature type="region of interest" description="Disordered" evidence="20">
    <location>
        <begin position="91"/>
        <end position="390"/>
    </location>
</feature>
<dbReference type="FunFam" id="1.10.150.80:FF:000020">
    <property type="entry name" value="RecQ family helicase MusN"/>
    <property type="match status" value="1"/>
</dbReference>
<dbReference type="InterPro" id="IPR027417">
    <property type="entry name" value="P-loop_NTPase"/>
</dbReference>
<comment type="catalytic activity">
    <reaction evidence="18">
        <text>ATP + H2O = ADP + phosphate + H(+)</text>
        <dbReference type="Rhea" id="RHEA:13065"/>
        <dbReference type="ChEBI" id="CHEBI:15377"/>
        <dbReference type="ChEBI" id="CHEBI:15378"/>
        <dbReference type="ChEBI" id="CHEBI:30616"/>
        <dbReference type="ChEBI" id="CHEBI:43474"/>
        <dbReference type="ChEBI" id="CHEBI:456216"/>
    </reaction>
</comment>
<dbReference type="SMART" id="SM00956">
    <property type="entry name" value="RQC"/>
    <property type="match status" value="1"/>
</dbReference>
<feature type="region of interest" description="Disordered" evidence="20">
    <location>
        <begin position="1235"/>
        <end position="1320"/>
    </location>
</feature>
<proteinExistence type="inferred from homology"/>
<keyword evidence="4" id="KW-0235">DNA replication</keyword>
<keyword evidence="8" id="KW-0378">Hydrolase</keyword>
<dbReference type="NCBIfam" id="TIGR00614">
    <property type="entry name" value="recQ_fam"/>
    <property type="match status" value="1"/>
</dbReference>
<dbReference type="PROSITE" id="PS51194">
    <property type="entry name" value="HELICASE_CTER"/>
    <property type="match status" value="1"/>
</dbReference>
<reference evidence="24" key="1">
    <citation type="journal article" date="2017" name="Genome Biol.">
        <title>Comparative genomics reveals high biological diversity and specific adaptations in the industrially and medically important fungal genus Aspergillus.</title>
        <authorList>
            <person name="de Vries R.P."/>
            <person name="Riley R."/>
            <person name="Wiebenga A."/>
            <person name="Aguilar-Osorio G."/>
            <person name="Amillis S."/>
            <person name="Uchima C.A."/>
            <person name="Anderluh G."/>
            <person name="Asadollahi M."/>
            <person name="Askin M."/>
            <person name="Barry K."/>
            <person name="Battaglia E."/>
            <person name="Bayram O."/>
            <person name="Benocci T."/>
            <person name="Braus-Stromeyer S.A."/>
            <person name="Caldana C."/>
            <person name="Canovas D."/>
            <person name="Cerqueira G.C."/>
            <person name="Chen F."/>
            <person name="Chen W."/>
            <person name="Choi C."/>
            <person name="Clum A."/>
            <person name="Dos Santos R.A."/>
            <person name="Damasio A.R."/>
            <person name="Diallinas G."/>
            <person name="Emri T."/>
            <person name="Fekete E."/>
            <person name="Flipphi M."/>
            <person name="Freyberg S."/>
            <person name="Gallo A."/>
            <person name="Gournas C."/>
            <person name="Habgood R."/>
            <person name="Hainaut M."/>
            <person name="Harispe M.L."/>
            <person name="Henrissat B."/>
            <person name="Hilden K.S."/>
            <person name="Hope R."/>
            <person name="Hossain A."/>
            <person name="Karabika E."/>
            <person name="Karaffa L."/>
            <person name="Karanyi Z."/>
            <person name="Krasevec N."/>
            <person name="Kuo A."/>
            <person name="Kusch H."/>
            <person name="LaButti K."/>
            <person name="Lagendijk E.L."/>
            <person name="Lapidus A."/>
            <person name="Levasseur A."/>
            <person name="Lindquist E."/>
            <person name="Lipzen A."/>
            <person name="Logrieco A.F."/>
            <person name="MacCabe A."/>
            <person name="Maekelae M.R."/>
            <person name="Malavazi I."/>
            <person name="Melin P."/>
            <person name="Meyer V."/>
            <person name="Mielnichuk N."/>
            <person name="Miskei M."/>
            <person name="Molnar A.P."/>
            <person name="Mule G."/>
            <person name="Ngan C.Y."/>
            <person name="Orejas M."/>
            <person name="Orosz E."/>
            <person name="Ouedraogo J.P."/>
            <person name="Overkamp K.M."/>
            <person name="Park H.-S."/>
            <person name="Perrone G."/>
            <person name="Piumi F."/>
            <person name="Punt P.J."/>
            <person name="Ram A.F."/>
            <person name="Ramon A."/>
            <person name="Rauscher S."/>
            <person name="Record E."/>
            <person name="Riano-Pachon D.M."/>
            <person name="Robert V."/>
            <person name="Roehrig J."/>
            <person name="Ruller R."/>
            <person name="Salamov A."/>
            <person name="Salih N.S."/>
            <person name="Samson R.A."/>
            <person name="Sandor E."/>
            <person name="Sanguinetti M."/>
            <person name="Schuetze T."/>
            <person name="Sepcic K."/>
            <person name="Shelest E."/>
            <person name="Sherlock G."/>
            <person name="Sophianopoulou V."/>
            <person name="Squina F.M."/>
            <person name="Sun H."/>
            <person name="Susca A."/>
            <person name="Todd R.B."/>
            <person name="Tsang A."/>
            <person name="Unkles S.E."/>
            <person name="van de Wiele N."/>
            <person name="van Rossen-Uffink D."/>
            <person name="Oliveira J.V."/>
            <person name="Vesth T.C."/>
            <person name="Visser J."/>
            <person name="Yu J.-H."/>
            <person name="Zhou M."/>
            <person name="Andersen M.R."/>
            <person name="Archer D.B."/>
            <person name="Baker S.E."/>
            <person name="Benoit I."/>
            <person name="Brakhage A.A."/>
            <person name="Braus G.H."/>
            <person name="Fischer R."/>
            <person name="Frisvad J.C."/>
            <person name="Goldman G.H."/>
            <person name="Houbraken J."/>
            <person name="Oakley B."/>
            <person name="Pocsi I."/>
            <person name="Scazzocchio C."/>
            <person name="Seiboth B."/>
            <person name="vanKuyk P.A."/>
            <person name="Wortman J."/>
            <person name="Dyer P.S."/>
            <person name="Grigoriev I.V."/>
        </authorList>
    </citation>
    <scope>NUCLEOTIDE SEQUENCE [LARGE SCALE GENOMIC DNA]</scope>
    <source>
        <strain evidence="24">CBS 583.65</strain>
    </source>
</reference>
<keyword evidence="13" id="KW-0234">DNA repair</keyword>
<evidence type="ECO:0000256" key="15">
    <source>
        <dbReference type="ARBA" id="ARBA00023242"/>
    </source>
</evidence>
<dbReference type="GO" id="GO:0000724">
    <property type="term" value="P:double-strand break repair via homologous recombination"/>
    <property type="evidence" value="ECO:0007669"/>
    <property type="project" value="UniProtKB-ARBA"/>
</dbReference>
<dbReference type="GO" id="GO:0005737">
    <property type="term" value="C:cytoplasm"/>
    <property type="evidence" value="ECO:0007669"/>
    <property type="project" value="TreeGrafter"/>
</dbReference>
<dbReference type="Pfam" id="PF09382">
    <property type="entry name" value="RQC"/>
    <property type="match status" value="1"/>
</dbReference>
<dbReference type="GO" id="GO:0005524">
    <property type="term" value="F:ATP binding"/>
    <property type="evidence" value="ECO:0007669"/>
    <property type="project" value="UniProtKB-KW"/>
</dbReference>
<dbReference type="GO" id="GO:0016787">
    <property type="term" value="F:hydrolase activity"/>
    <property type="evidence" value="ECO:0007669"/>
    <property type="project" value="UniProtKB-KW"/>
</dbReference>
<dbReference type="InterPro" id="IPR032284">
    <property type="entry name" value="RecQ_Zn-bd"/>
</dbReference>
<dbReference type="Gene3D" id="3.40.50.300">
    <property type="entry name" value="P-loop containing nucleotide triphosphate hydrolases"/>
    <property type="match status" value="2"/>
</dbReference>
<evidence type="ECO:0000256" key="2">
    <source>
        <dbReference type="ARBA" id="ARBA00004123"/>
    </source>
</evidence>
<dbReference type="Proteomes" id="UP000184073">
    <property type="component" value="Unassembled WGS sequence"/>
</dbReference>
<dbReference type="InterPro" id="IPR004589">
    <property type="entry name" value="DNA_helicase_ATP-dep_RecQ"/>
</dbReference>
<evidence type="ECO:0000256" key="10">
    <source>
        <dbReference type="ARBA" id="ARBA00022833"/>
    </source>
</evidence>
<comment type="similarity">
    <text evidence="3">Belongs to the helicase family. RecQ subfamily.</text>
</comment>
<feature type="region of interest" description="Disordered" evidence="20">
    <location>
        <begin position="1451"/>
        <end position="1546"/>
    </location>
</feature>
<keyword evidence="7" id="KW-0227">DNA damage</keyword>
<dbReference type="InterPro" id="IPR036388">
    <property type="entry name" value="WH-like_DNA-bd_sf"/>
</dbReference>
<dbReference type="PROSITE" id="PS00690">
    <property type="entry name" value="DEAH_ATP_HELICASE"/>
    <property type="match status" value="1"/>
</dbReference>
<dbReference type="PROSITE" id="PS51192">
    <property type="entry name" value="HELICASE_ATP_BIND_1"/>
    <property type="match status" value="1"/>
</dbReference>
<evidence type="ECO:0000259" key="21">
    <source>
        <dbReference type="PROSITE" id="PS51192"/>
    </source>
</evidence>
<keyword evidence="24" id="KW-1185">Reference proteome</keyword>
<dbReference type="InterPro" id="IPR011545">
    <property type="entry name" value="DEAD/DEAH_box_helicase_dom"/>
</dbReference>
<evidence type="ECO:0000256" key="14">
    <source>
        <dbReference type="ARBA" id="ARBA00023235"/>
    </source>
</evidence>
<dbReference type="GO" id="GO:0009378">
    <property type="term" value="F:four-way junction helicase activity"/>
    <property type="evidence" value="ECO:0007669"/>
    <property type="project" value="TreeGrafter"/>
</dbReference>
<evidence type="ECO:0000256" key="17">
    <source>
        <dbReference type="ARBA" id="ARBA00034808"/>
    </source>
</evidence>
<dbReference type="PANTHER" id="PTHR13710:SF153">
    <property type="entry name" value="RECQ-LIKE DNA HELICASE BLM"/>
    <property type="match status" value="1"/>
</dbReference>
<dbReference type="Gene3D" id="1.10.150.80">
    <property type="entry name" value="HRDC domain"/>
    <property type="match status" value="1"/>
</dbReference>
<keyword evidence="6" id="KW-0547">Nucleotide-binding</keyword>
<evidence type="ECO:0000256" key="16">
    <source>
        <dbReference type="ARBA" id="ARBA00034617"/>
    </source>
</evidence>
<comment type="catalytic activity">
    <reaction evidence="16">
        <text>Couples ATP hydrolysis with the unwinding of duplex DNA by translocating in the 3'-5' direction.</text>
        <dbReference type="EC" id="5.6.2.4"/>
    </reaction>
</comment>
<protein>
    <recommendedName>
        <fullName evidence="19">RecQ-like DNA helicase BLM</fullName>
        <ecNumber evidence="17">5.6.2.4</ecNumber>
    </recommendedName>
</protein>
<evidence type="ECO:0000256" key="12">
    <source>
        <dbReference type="ARBA" id="ARBA00023125"/>
    </source>
</evidence>
<dbReference type="EMBL" id="KV878126">
    <property type="protein sequence ID" value="OJI98615.1"/>
    <property type="molecule type" value="Genomic_DNA"/>
</dbReference>